<dbReference type="EMBL" id="JAMC01000003">
    <property type="protein sequence ID" value="KEJ89636.1"/>
    <property type="molecule type" value="Genomic_DNA"/>
</dbReference>
<name>A0A073IJF2_9RHOB</name>
<keyword evidence="2" id="KW-1185">Reference proteome</keyword>
<sequence>MSEGGVTANGLADLPARLFWAAHYKSFQTD</sequence>
<dbReference type="AlphaFoldDB" id="A0A073IJF2"/>
<evidence type="ECO:0000313" key="2">
    <source>
        <dbReference type="Proteomes" id="UP000027734"/>
    </source>
</evidence>
<dbReference type="Proteomes" id="UP000027734">
    <property type="component" value="Unassembled WGS sequence"/>
</dbReference>
<reference evidence="1 2" key="1">
    <citation type="submission" date="2014-01" db="EMBL/GenBank/DDBJ databases">
        <title>Sulfitobacter donghicola JCM 14565 Genome Sequencing.</title>
        <authorList>
            <person name="Lai Q."/>
            <person name="Hong Z."/>
        </authorList>
    </citation>
    <scope>NUCLEOTIDE SEQUENCE [LARGE SCALE GENOMIC DNA]</scope>
    <source>
        <strain evidence="1 2">JCM 14565</strain>
    </source>
</reference>
<organism evidence="1 2">
    <name type="scientific">Sulfitobacter donghicola DSW-25 = KCTC 12864 = JCM 14565</name>
    <dbReference type="NCBI Taxonomy" id="1300350"/>
    <lineage>
        <taxon>Bacteria</taxon>
        <taxon>Pseudomonadati</taxon>
        <taxon>Pseudomonadota</taxon>
        <taxon>Alphaproteobacteria</taxon>
        <taxon>Rhodobacterales</taxon>
        <taxon>Roseobacteraceae</taxon>
        <taxon>Sulfitobacter</taxon>
    </lineage>
</organism>
<protein>
    <submittedName>
        <fullName evidence="1">Uncharacterized protein</fullName>
    </submittedName>
</protein>
<proteinExistence type="predicted"/>
<evidence type="ECO:0000313" key="1">
    <source>
        <dbReference type="EMBL" id="KEJ89636.1"/>
    </source>
</evidence>
<accession>A0A073IJF2</accession>
<comment type="caution">
    <text evidence="1">The sequence shown here is derived from an EMBL/GenBank/DDBJ whole genome shotgun (WGS) entry which is preliminary data.</text>
</comment>
<gene>
    <name evidence="1" type="ORF">DSW25_09630</name>
</gene>